<dbReference type="Pfam" id="PF00582">
    <property type="entry name" value="Usp"/>
    <property type="match status" value="2"/>
</dbReference>
<dbReference type="RefSeq" id="WP_058572599.1">
    <property type="nucleotide sequence ID" value="NZ_LOPV01000275.1"/>
</dbReference>
<dbReference type="Proteomes" id="UP000053157">
    <property type="component" value="Unassembled WGS sequence"/>
</dbReference>
<sequence>RDEGETFVRDASVRAEQVGIETITEVLHGEPYEEIVAYATDAGVDLVVMPTHGRTGLSRLVLGSTTERVVRSSEVPVLTMQPDTNTEVSYPYERVLVPTDGSECATAAVRFGSRLATSTNSEFHALSVVDIGHLGVDIRGPALIEEYESRANDLINEAATVAHEEGVDGVTAVENRVSVVRGIRTYIDEHDIDLVVIGTHGRRGFDRFMLGSVAEKILRRSPVPVVTIRHDDSR</sequence>
<evidence type="ECO:0000256" key="1">
    <source>
        <dbReference type="ARBA" id="ARBA00008791"/>
    </source>
</evidence>
<evidence type="ECO:0000313" key="3">
    <source>
        <dbReference type="EMBL" id="KTG25126.1"/>
    </source>
</evidence>
<proteinExistence type="inferred from homology"/>
<evidence type="ECO:0000313" key="4">
    <source>
        <dbReference type="Proteomes" id="UP000053157"/>
    </source>
</evidence>
<dbReference type="PANTHER" id="PTHR46268:SF6">
    <property type="entry name" value="UNIVERSAL STRESS PROTEIN UP12"/>
    <property type="match status" value="1"/>
</dbReference>
<dbReference type="PRINTS" id="PR01438">
    <property type="entry name" value="UNVRSLSTRESS"/>
</dbReference>
<name>A0A0W1SGA6_9EURY</name>
<feature type="domain" description="UspA" evidence="2">
    <location>
        <begin position="12"/>
        <end position="78"/>
    </location>
</feature>
<dbReference type="OrthoDB" id="105697at2157"/>
<dbReference type="PANTHER" id="PTHR46268">
    <property type="entry name" value="STRESS RESPONSE PROTEIN NHAX"/>
    <property type="match status" value="1"/>
</dbReference>
<feature type="domain" description="UspA" evidence="2">
    <location>
        <begin position="92"/>
        <end position="229"/>
    </location>
</feature>
<dbReference type="EMBL" id="LOPV01000275">
    <property type="protein sequence ID" value="KTG25126.1"/>
    <property type="molecule type" value="Genomic_DNA"/>
</dbReference>
<dbReference type="SUPFAM" id="SSF52402">
    <property type="entry name" value="Adenine nucleotide alpha hydrolases-like"/>
    <property type="match status" value="2"/>
</dbReference>
<reference evidence="3 4" key="1">
    <citation type="submission" date="2015-12" db="EMBL/GenBank/DDBJ databases">
        <title>Haloferax profundi sp. nov. isolated from the Discovery deep brine-seawater interface in the Red Sea.</title>
        <authorList>
            <person name="Zhang G."/>
            <person name="Stingl U."/>
            <person name="Rashid M."/>
        </authorList>
    </citation>
    <scope>NUCLEOTIDE SEQUENCE [LARGE SCALE GENOMIC DNA]</scope>
    <source>
        <strain evidence="3 4">SB29</strain>
    </source>
</reference>
<dbReference type="InterPro" id="IPR014729">
    <property type="entry name" value="Rossmann-like_a/b/a_fold"/>
</dbReference>
<comment type="similarity">
    <text evidence="1">Belongs to the universal stress protein A family.</text>
</comment>
<dbReference type="CDD" id="cd00293">
    <property type="entry name" value="USP-like"/>
    <property type="match status" value="2"/>
</dbReference>
<evidence type="ECO:0000259" key="2">
    <source>
        <dbReference type="Pfam" id="PF00582"/>
    </source>
</evidence>
<accession>A0A0W1SGA6</accession>
<keyword evidence="4" id="KW-1185">Reference proteome</keyword>
<dbReference type="AlphaFoldDB" id="A0A0W1SGA6"/>
<feature type="non-terminal residue" evidence="3">
    <location>
        <position position="1"/>
    </location>
</feature>
<protein>
    <submittedName>
        <fullName evidence="3">Universal stress protein UspA</fullName>
    </submittedName>
</protein>
<organism evidence="3 4">
    <name type="scientific">Haloferax profundi</name>
    <dbReference type="NCBI Taxonomy" id="1544718"/>
    <lineage>
        <taxon>Archaea</taxon>
        <taxon>Methanobacteriati</taxon>
        <taxon>Methanobacteriota</taxon>
        <taxon>Stenosarchaea group</taxon>
        <taxon>Halobacteria</taxon>
        <taxon>Halobacteriales</taxon>
        <taxon>Haloferacaceae</taxon>
        <taxon>Haloferax</taxon>
    </lineage>
</organism>
<dbReference type="InterPro" id="IPR006015">
    <property type="entry name" value="Universal_stress_UspA"/>
</dbReference>
<dbReference type="Gene3D" id="3.40.50.620">
    <property type="entry name" value="HUPs"/>
    <property type="match status" value="2"/>
</dbReference>
<gene>
    <name evidence="3" type="ORF">AUR66_16480</name>
</gene>
<comment type="caution">
    <text evidence="3">The sequence shown here is derived from an EMBL/GenBank/DDBJ whole genome shotgun (WGS) entry which is preliminary data.</text>
</comment>
<dbReference type="InterPro" id="IPR006016">
    <property type="entry name" value="UspA"/>
</dbReference>